<feature type="chain" id="PRO_5021840090" evidence="1">
    <location>
        <begin position="26"/>
        <end position="65"/>
    </location>
</feature>
<dbReference type="AlphaFoldDB" id="A0A543N777"/>
<feature type="signal peptide" evidence="1">
    <location>
        <begin position="1"/>
        <end position="25"/>
    </location>
</feature>
<proteinExistence type="predicted"/>
<dbReference type="EMBL" id="VFQC01000003">
    <property type="protein sequence ID" value="TQN27684.1"/>
    <property type="molecule type" value="Genomic_DNA"/>
</dbReference>
<evidence type="ECO:0000256" key="1">
    <source>
        <dbReference type="SAM" id="SignalP"/>
    </source>
</evidence>
<dbReference type="Proteomes" id="UP000317422">
    <property type="component" value="Unassembled WGS sequence"/>
</dbReference>
<comment type="caution">
    <text evidence="2">The sequence shown here is derived from an EMBL/GenBank/DDBJ whole genome shotgun (WGS) entry which is preliminary data.</text>
</comment>
<evidence type="ECO:0000313" key="3">
    <source>
        <dbReference type="Proteomes" id="UP000317422"/>
    </source>
</evidence>
<keyword evidence="3" id="KW-1185">Reference proteome</keyword>
<sequence>MRRTTKIAGTVLVSVALLGLGSAGAAANAHSGSEAYQACIEKQQTSSLLAVNLDLLNQCIANYND</sequence>
<reference evidence="2 3" key="1">
    <citation type="submission" date="2019-06" db="EMBL/GenBank/DDBJ databases">
        <title>Sequencing the genomes of 1000 actinobacteria strains.</title>
        <authorList>
            <person name="Klenk H.-P."/>
        </authorList>
    </citation>
    <scope>NUCLEOTIDE SEQUENCE [LARGE SCALE GENOMIC DNA]</scope>
    <source>
        <strain evidence="2 3">DSM 45015</strain>
    </source>
</reference>
<protein>
    <submittedName>
        <fullName evidence="2">Uncharacterized protein</fullName>
    </submittedName>
</protein>
<evidence type="ECO:0000313" key="2">
    <source>
        <dbReference type="EMBL" id="TQN27684.1"/>
    </source>
</evidence>
<name>A0A543N777_9ACTN</name>
<keyword evidence="1" id="KW-0732">Signal</keyword>
<dbReference type="RefSeq" id="WP_141926107.1">
    <property type="nucleotide sequence ID" value="NZ_VFQC01000003.1"/>
</dbReference>
<accession>A0A543N777</accession>
<gene>
    <name evidence="2" type="ORF">FHX37_4410</name>
</gene>
<organism evidence="2 3">
    <name type="scientific">Haloactinospora alba</name>
    <dbReference type="NCBI Taxonomy" id="405555"/>
    <lineage>
        <taxon>Bacteria</taxon>
        <taxon>Bacillati</taxon>
        <taxon>Actinomycetota</taxon>
        <taxon>Actinomycetes</taxon>
        <taxon>Streptosporangiales</taxon>
        <taxon>Nocardiopsidaceae</taxon>
        <taxon>Haloactinospora</taxon>
    </lineage>
</organism>